<dbReference type="OrthoDB" id="9813348at2"/>
<dbReference type="EMBL" id="RBAL01000004">
    <property type="protein sequence ID" value="RKN43996.1"/>
    <property type="molecule type" value="Genomic_DNA"/>
</dbReference>
<dbReference type="InterPro" id="IPR036188">
    <property type="entry name" value="FAD/NAD-bd_sf"/>
</dbReference>
<keyword evidence="4" id="KW-0560">Oxidoreductase</keyword>
<dbReference type="PANTHER" id="PTHR43400">
    <property type="entry name" value="FUMARATE REDUCTASE"/>
    <property type="match status" value="1"/>
</dbReference>
<organism evidence="6 7">
    <name type="scientific">Streptomyces hoynatensis</name>
    <dbReference type="NCBI Taxonomy" id="1141874"/>
    <lineage>
        <taxon>Bacteria</taxon>
        <taxon>Bacillati</taxon>
        <taxon>Actinomycetota</taxon>
        <taxon>Actinomycetes</taxon>
        <taxon>Kitasatosporales</taxon>
        <taxon>Streptomycetaceae</taxon>
        <taxon>Streptomyces</taxon>
    </lineage>
</organism>
<dbReference type="GO" id="GO:0008202">
    <property type="term" value="P:steroid metabolic process"/>
    <property type="evidence" value="ECO:0007669"/>
    <property type="project" value="UniProtKB-ARBA"/>
</dbReference>
<accession>A0A3A9Z9K1</accession>
<evidence type="ECO:0000313" key="7">
    <source>
        <dbReference type="Proteomes" id="UP000272474"/>
    </source>
</evidence>
<dbReference type="Gene3D" id="3.90.700.10">
    <property type="entry name" value="Succinate dehydrogenase/fumarate reductase flavoprotein, catalytic domain"/>
    <property type="match status" value="1"/>
</dbReference>
<evidence type="ECO:0000256" key="4">
    <source>
        <dbReference type="ARBA" id="ARBA00023002"/>
    </source>
</evidence>
<evidence type="ECO:0000256" key="2">
    <source>
        <dbReference type="ARBA" id="ARBA00022630"/>
    </source>
</evidence>
<comment type="caution">
    <text evidence="6">The sequence shown here is derived from an EMBL/GenBank/DDBJ whole genome shotgun (WGS) entry which is preliminary data.</text>
</comment>
<evidence type="ECO:0000259" key="5">
    <source>
        <dbReference type="Pfam" id="PF00890"/>
    </source>
</evidence>
<dbReference type="SUPFAM" id="SSF51905">
    <property type="entry name" value="FAD/NAD(P)-binding domain"/>
    <property type="match status" value="1"/>
</dbReference>
<keyword evidence="7" id="KW-1185">Reference proteome</keyword>
<dbReference type="Pfam" id="PF00890">
    <property type="entry name" value="FAD_binding_2"/>
    <property type="match status" value="1"/>
</dbReference>
<reference evidence="6 7" key="1">
    <citation type="journal article" date="2014" name="Int. J. Syst. Evol. Microbiol.">
        <title>Streptomyces hoynatensis sp. nov., isolated from deep marine sediment.</title>
        <authorList>
            <person name="Veyisoglu A."/>
            <person name="Sahin N."/>
        </authorList>
    </citation>
    <scope>NUCLEOTIDE SEQUENCE [LARGE SCALE GENOMIC DNA]</scope>
    <source>
        <strain evidence="6 7">KCTC 29097</strain>
    </source>
</reference>
<dbReference type="PANTHER" id="PTHR43400:SF10">
    <property type="entry name" value="3-OXOSTEROID 1-DEHYDROGENASE"/>
    <property type="match status" value="1"/>
</dbReference>
<evidence type="ECO:0000256" key="1">
    <source>
        <dbReference type="ARBA" id="ARBA00001974"/>
    </source>
</evidence>
<dbReference type="InterPro" id="IPR003953">
    <property type="entry name" value="FAD-dep_OxRdtase_2_FAD-bd"/>
</dbReference>
<dbReference type="Gene3D" id="3.50.50.60">
    <property type="entry name" value="FAD/NAD(P)-binding domain"/>
    <property type="match status" value="1"/>
</dbReference>
<feature type="domain" description="FAD-dependent oxidoreductase 2 FAD-binding" evidence="5">
    <location>
        <begin position="19"/>
        <end position="525"/>
    </location>
</feature>
<dbReference type="PRINTS" id="PR00469">
    <property type="entry name" value="PNDRDTASEII"/>
</dbReference>
<protein>
    <submittedName>
        <fullName evidence="6">FAD-dependent oxidoreductase</fullName>
    </submittedName>
</protein>
<name>A0A3A9Z9K1_9ACTN</name>
<dbReference type="Proteomes" id="UP000272474">
    <property type="component" value="Unassembled WGS sequence"/>
</dbReference>
<dbReference type="InterPro" id="IPR050315">
    <property type="entry name" value="FAD-oxidoreductase_2"/>
</dbReference>
<sequence length="545" mass="57794">MTETEARRAGETADGTAYDVVVAGSGAAGLTAAVRTARAGLRTLVLEAADEFGGTTALSGGRVWVPVNGTPENAGDSPEAARTYLSQLFDPRWPEFVEAFVAHAPRMREFVEEATPHRFAVCPHYPDYHPHLAGATVGGRCFDMEVLDLGRLVPEAARVREAPGYVPIRHAEWEEWRYPAHFDHERLRARYAAGGRTGGVALAAALVDGAVRAGARLRAGARVVDVLRAGDGVGGVVVRTPSGTEHIRARAVVLATGGFDGNPRLREQLLPAGLGVSAAAPSNTGLALDLADRLGAPTANVHDGWWMPMAQVPGEKLDGRDYPRGLVRERGTPRAVIVNTAGRRFIDEAAPYNEFGKAMHRLDELGRTPNREAYLIFDEGFRSRYPFPGLTPSGPLAGHIVSAGSLAELARRIGVDAEGLQESVARWNAFSAQGRDEEFHRGENPYDRYYGDPWQEGNPNLGPIDRPPYYATRVHSGCIGSKGGLTTDTAGRVLGADGPLPGLYAVGNAAAFWAGDGYPGPGATLAVGMVMGLLAAEDIAGTAGS</sequence>
<gene>
    <name evidence="6" type="ORF">D7294_09980</name>
</gene>
<dbReference type="SUPFAM" id="SSF56425">
    <property type="entry name" value="Succinate dehydrogenase/fumarate reductase flavoprotein, catalytic domain"/>
    <property type="match status" value="1"/>
</dbReference>
<dbReference type="GO" id="GO:0033765">
    <property type="term" value="F:steroid dehydrogenase activity, acting on the CH-CH group of donors"/>
    <property type="evidence" value="ECO:0007669"/>
    <property type="project" value="UniProtKB-ARBA"/>
</dbReference>
<evidence type="ECO:0000313" key="6">
    <source>
        <dbReference type="EMBL" id="RKN43996.1"/>
    </source>
</evidence>
<dbReference type="AlphaFoldDB" id="A0A3A9Z9K1"/>
<evidence type="ECO:0000256" key="3">
    <source>
        <dbReference type="ARBA" id="ARBA00022827"/>
    </source>
</evidence>
<dbReference type="InterPro" id="IPR027477">
    <property type="entry name" value="Succ_DH/fumarate_Rdtase_cat_sf"/>
</dbReference>
<proteinExistence type="predicted"/>
<comment type="cofactor">
    <cofactor evidence="1">
        <name>FAD</name>
        <dbReference type="ChEBI" id="CHEBI:57692"/>
    </cofactor>
</comment>
<dbReference type="RefSeq" id="WP_120677742.1">
    <property type="nucleotide sequence ID" value="NZ_RBAL01000004.1"/>
</dbReference>
<keyword evidence="3" id="KW-0274">FAD</keyword>
<keyword evidence="2" id="KW-0285">Flavoprotein</keyword>